<organism evidence="1 2">
    <name type="scientific">Corchorus capsularis</name>
    <name type="common">Jute</name>
    <dbReference type="NCBI Taxonomy" id="210143"/>
    <lineage>
        <taxon>Eukaryota</taxon>
        <taxon>Viridiplantae</taxon>
        <taxon>Streptophyta</taxon>
        <taxon>Embryophyta</taxon>
        <taxon>Tracheophyta</taxon>
        <taxon>Spermatophyta</taxon>
        <taxon>Magnoliopsida</taxon>
        <taxon>eudicotyledons</taxon>
        <taxon>Gunneridae</taxon>
        <taxon>Pentapetalae</taxon>
        <taxon>rosids</taxon>
        <taxon>malvids</taxon>
        <taxon>Malvales</taxon>
        <taxon>Malvaceae</taxon>
        <taxon>Grewioideae</taxon>
        <taxon>Apeibeae</taxon>
        <taxon>Corchorus</taxon>
    </lineage>
</organism>
<protein>
    <submittedName>
        <fullName evidence="1">Uncharacterized protein</fullName>
    </submittedName>
</protein>
<gene>
    <name evidence="1" type="ORF">CCACVL1_22589</name>
</gene>
<dbReference type="EMBL" id="AWWV01013111">
    <property type="protein sequence ID" value="OMO62882.1"/>
    <property type="molecule type" value="Genomic_DNA"/>
</dbReference>
<reference evidence="1 2" key="1">
    <citation type="submission" date="2013-09" db="EMBL/GenBank/DDBJ databases">
        <title>Corchorus capsularis genome sequencing.</title>
        <authorList>
            <person name="Alam M."/>
            <person name="Haque M.S."/>
            <person name="Islam M.S."/>
            <person name="Emdad E.M."/>
            <person name="Islam M.M."/>
            <person name="Ahmed B."/>
            <person name="Halim A."/>
            <person name="Hossen Q.M.M."/>
            <person name="Hossain M.Z."/>
            <person name="Ahmed R."/>
            <person name="Khan M.M."/>
            <person name="Islam R."/>
            <person name="Rashid M.M."/>
            <person name="Khan S.A."/>
            <person name="Rahman M.S."/>
            <person name="Alam M."/>
        </authorList>
    </citation>
    <scope>NUCLEOTIDE SEQUENCE [LARGE SCALE GENOMIC DNA]</scope>
    <source>
        <strain evidence="2">cv. CVL-1</strain>
        <tissue evidence="1">Whole seedling</tissue>
    </source>
</reference>
<dbReference type="AlphaFoldDB" id="A0A1R3GXQ9"/>
<evidence type="ECO:0000313" key="2">
    <source>
        <dbReference type="Proteomes" id="UP000188268"/>
    </source>
</evidence>
<accession>A0A1R3GXQ9</accession>
<keyword evidence="2" id="KW-1185">Reference proteome</keyword>
<comment type="caution">
    <text evidence="1">The sequence shown here is derived from an EMBL/GenBank/DDBJ whole genome shotgun (WGS) entry which is preliminary data.</text>
</comment>
<dbReference type="Proteomes" id="UP000188268">
    <property type="component" value="Unassembled WGS sequence"/>
</dbReference>
<sequence length="27" mass="3184">MAHPYFSQVTAAEWSRMRNPSHFGVYL</sequence>
<name>A0A1R3GXQ9_COCAP</name>
<evidence type="ECO:0000313" key="1">
    <source>
        <dbReference type="EMBL" id="OMO62882.1"/>
    </source>
</evidence>
<dbReference type="Gramene" id="OMO62882">
    <property type="protein sequence ID" value="OMO62882"/>
    <property type="gene ID" value="CCACVL1_22589"/>
</dbReference>
<proteinExistence type="predicted"/>